<dbReference type="RefSeq" id="WP_032118929.1">
    <property type="nucleotide sequence ID" value="NZ_JACOOO010000001.1"/>
</dbReference>
<organism evidence="1 2">
    <name type="scientific">Clostridium hominis</name>
    <dbReference type="NCBI Taxonomy" id="2763036"/>
    <lineage>
        <taxon>Bacteria</taxon>
        <taxon>Bacillati</taxon>
        <taxon>Bacillota</taxon>
        <taxon>Clostridia</taxon>
        <taxon>Eubacteriales</taxon>
        <taxon>Clostridiaceae</taxon>
        <taxon>Clostridium</taxon>
    </lineage>
</organism>
<reference evidence="1 2" key="1">
    <citation type="submission" date="2020-08" db="EMBL/GenBank/DDBJ databases">
        <title>Genome public.</title>
        <authorList>
            <person name="Liu C."/>
            <person name="Sun Q."/>
        </authorList>
    </citation>
    <scope>NUCLEOTIDE SEQUENCE [LARGE SCALE GENOMIC DNA]</scope>
    <source>
        <strain evidence="1 2">NSJ-6</strain>
    </source>
</reference>
<evidence type="ECO:0000313" key="2">
    <source>
        <dbReference type="Proteomes" id="UP000596929"/>
    </source>
</evidence>
<accession>A0ABR7D801</accession>
<keyword evidence="2" id="KW-1185">Reference proteome</keyword>
<dbReference type="EMBL" id="JACOOO010000001">
    <property type="protein sequence ID" value="MBC5627509.1"/>
    <property type="molecule type" value="Genomic_DNA"/>
</dbReference>
<sequence length="130" mass="15960">MKYQKYKDFLPEGIRLNKLGKINRSNKRVMFWILILNSILLPLNLSKKNYDNEIEVFNEENIYNYENKIESIKEWININEDYYINISVENEDGEIYLRERKFAYQIEKDGFYVKEYRTIEDDKIIKVVKR</sequence>
<proteinExistence type="predicted"/>
<evidence type="ECO:0000313" key="1">
    <source>
        <dbReference type="EMBL" id="MBC5627509.1"/>
    </source>
</evidence>
<comment type="caution">
    <text evidence="1">The sequence shown here is derived from an EMBL/GenBank/DDBJ whole genome shotgun (WGS) entry which is preliminary data.</text>
</comment>
<protein>
    <submittedName>
        <fullName evidence="1">Uncharacterized protein</fullName>
    </submittedName>
</protein>
<gene>
    <name evidence="1" type="ORF">H8S20_01230</name>
</gene>
<name>A0ABR7D801_9CLOT</name>
<dbReference type="Proteomes" id="UP000596929">
    <property type="component" value="Unassembled WGS sequence"/>
</dbReference>